<comment type="similarity">
    <text evidence="1">Belongs to the carbohydrate kinase PfkB family.</text>
</comment>
<dbReference type="EC" id="2.7.1.45" evidence="5"/>
<reference evidence="5" key="1">
    <citation type="submission" date="2019-08" db="EMBL/GenBank/DDBJ databases">
        <authorList>
            <person name="Kucharzyk K."/>
            <person name="Murdoch R.W."/>
            <person name="Higgins S."/>
            <person name="Loffler F."/>
        </authorList>
    </citation>
    <scope>NUCLEOTIDE SEQUENCE</scope>
</reference>
<gene>
    <name evidence="5" type="primary">kdgK_23</name>
    <name evidence="5" type="ORF">SDC9_94027</name>
</gene>
<sequence>MNAKGLVCFGELMIRLQAQGYEKLVQSNLFEVKFTGAEANVGVSCVNYGLPSYVVSQVPDHDIGQACINYLRRYGLDTSFIKRGGDRLGILYTETGYSQRASKVIYDRAKSSFTELELGFSEWEAILQGKSWFHFCGTAPAQGERVRKTLLCGLQVAKTNGLTVSVDYNYRSKLWSRKEARETMESLMQFVDIGIGNEEDCEAMFGIKAQGSDFLKGLVNTASYEEVAQKMVERFGLKYQAITLRESISASQNGWSAIISDGLTSFASQKYDVLIVDRIGGGDSFSGALIWCMSEKKDLQFAIDFAVAASCLKQTLPGDFNLVSKDDVLALMQGNATGRVQR</sequence>
<dbReference type="InterPro" id="IPR011611">
    <property type="entry name" value="PfkB_dom"/>
</dbReference>
<protein>
    <submittedName>
        <fullName evidence="5">2-dehydro-3-deoxygluconokinase</fullName>
        <ecNumber evidence="5">2.7.1.45</ecNumber>
    </submittedName>
</protein>
<name>A0A645A3M5_9ZZZZ</name>
<evidence type="ECO:0000256" key="3">
    <source>
        <dbReference type="ARBA" id="ARBA00022777"/>
    </source>
</evidence>
<dbReference type="GO" id="GO:0008673">
    <property type="term" value="F:2-dehydro-3-deoxygluconokinase activity"/>
    <property type="evidence" value="ECO:0007669"/>
    <property type="project" value="UniProtKB-EC"/>
</dbReference>
<evidence type="ECO:0000256" key="2">
    <source>
        <dbReference type="ARBA" id="ARBA00022679"/>
    </source>
</evidence>
<dbReference type="Pfam" id="PF00294">
    <property type="entry name" value="PfkB"/>
    <property type="match status" value="1"/>
</dbReference>
<dbReference type="InterPro" id="IPR052700">
    <property type="entry name" value="Carb_kinase_PfkB-like"/>
</dbReference>
<dbReference type="AlphaFoldDB" id="A0A645A3M5"/>
<dbReference type="CDD" id="cd01166">
    <property type="entry name" value="KdgK"/>
    <property type="match status" value="1"/>
</dbReference>
<feature type="domain" description="Carbohydrate kinase PfkB" evidence="4">
    <location>
        <begin position="5"/>
        <end position="316"/>
    </location>
</feature>
<organism evidence="5">
    <name type="scientific">bioreactor metagenome</name>
    <dbReference type="NCBI Taxonomy" id="1076179"/>
    <lineage>
        <taxon>unclassified sequences</taxon>
        <taxon>metagenomes</taxon>
        <taxon>ecological metagenomes</taxon>
    </lineage>
</organism>
<dbReference type="Gene3D" id="3.40.1190.20">
    <property type="match status" value="1"/>
</dbReference>
<proteinExistence type="inferred from homology"/>
<evidence type="ECO:0000259" key="4">
    <source>
        <dbReference type="Pfam" id="PF00294"/>
    </source>
</evidence>
<evidence type="ECO:0000256" key="1">
    <source>
        <dbReference type="ARBA" id="ARBA00010688"/>
    </source>
</evidence>
<dbReference type="InterPro" id="IPR029056">
    <property type="entry name" value="Ribokinase-like"/>
</dbReference>
<keyword evidence="3 5" id="KW-0418">Kinase</keyword>
<accession>A0A645A3M5</accession>
<comment type="caution">
    <text evidence="5">The sequence shown here is derived from an EMBL/GenBank/DDBJ whole genome shotgun (WGS) entry which is preliminary data.</text>
</comment>
<dbReference type="EMBL" id="VSSQ01011633">
    <property type="protein sequence ID" value="MPM47318.1"/>
    <property type="molecule type" value="Genomic_DNA"/>
</dbReference>
<keyword evidence="2 5" id="KW-0808">Transferase</keyword>
<evidence type="ECO:0000313" key="5">
    <source>
        <dbReference type="EMBL" id="MPM47318.1"/>
    </source>
</evidence>
<dbReference type="PANTHER" id="PTHR43320:SF2">
    <property type="entry name" value="2-DEHYDRO-3-DEOXYGLUCONOKINASE_2-DEHYDRO-3-DEOXYGALACTONOKINASE"/>
    <property type="match status" value="1"/>
</dbReference>
<dbReference type="PANTHER" id="PTHR43320">
    <property type="entry name" value="SUGAR KINASE"/>
    <property type="match status" value="1"/>
</dbReference>
<dbReference type="SUPFAM" id="SSF53613">
    <property type="entry name" value="Ribokinase-like"/>
    <property type="match status" value="1"/>
</dbReference>